<dbReference type="AlphaFoldDB" id="A0A7J7JA73"/>
<sequence length="378" mass="42772">MLKWKVNSPQLSAHSDPRLLRSISDADLCYSCSLIDSEESFVDSLGTNLREMMQDLQVGFSAAMNELSNIQDEDKILHEKMNSSKREHDTQMSDIVDLVQSLKAQCDNIQLQLAVSNKNQRKLERQIKKLKSERAVVFVGENEESHKLFSQLENINSNNTYTNNACAKNPMLKSYIASLPHPQDMEEIEDHHSDSDESLAAVTQRSLMLSNTLSQHTYTVPQSHSLGELNSTHMGDNSHTSSDLSVKSECNMAEGSQNLGNRKRLHNMATNRIQGHRHRLAVGIMESEKNYCTTLYNILEGYKKALSSSGGLTSRDLSRLFPPSLSSIYEYHCATLKKLETRLSRWRQQDILGDIFAKFSVTKEVRLELIISCDTLML</sequence>
<dbReference type="PROSITE" id="PS50010">
    <property type="entry name" value="DH_2"/>
    <property type="match status" value="1"/>
</dbReference>
<gene>
    <name evidence="4" type="ORF">EB796_018554</name>
</gene>
<evidence type="ECO:0000256" key="1">
    <source>
        <dbReference type="SAM" id="Coils"/>
    </source>
</evidence>
<dbReference type="Pfam" id="PF00621">
    <property type="entry name" value="RhoGEF"/>
    <property type="match status" value="1"/>
</dbReference>
<feature type="region of interest" description="Disordered" evidence="2">
    <location>
        <begin position="225"/>
        <end position="245"/>
    </location>
</feature>
<reference evidence="4" key="1">
    <citation type="submission" date="2020-06" db="EMBL/GenBank/DDBJ databases">
        <title>Draft genome of Bugula neritina, a colonial animal packing powerful symbionts and potential medicines.</title>
        <authorList>
            <person name="Rayko M."/>
        </authorList>
    </citation>
    <scope>NUCLEOTIDE SEQUENCE [LARGE SCALE GENOMIC DNA]</scope>
    <source>
        <strain evidence="4">Kwan_BN1</strain>
    </source>
</reference>
<dbReference type="InterPro" id="IPR000219">
    <property type="entry name" value="DH_dom"/>
</dbReference>
<evidence type="ECO:0000256" key="2">
    <source>
        <dbReference type="SAM" id="MobiDB-lite"/>
    </source>
</evidence>
<dbReference type="GO" id="GO:0005085">
    <property type="term" value="F:guanyl-nucleotide exchange factor activity"/>
    <property type="evidence" value="ECO:0007669"/>
    <property type="project" value="InterPro"/>
</dbReference>
<keyword evidence="1" id="KW-0175">Coiled coil</keyword>
<organism evidence="4 5">
    <name type="scientific">Bugula neritina</name>
    <name type="common">Brown bryozoan</name>
    <name type="synonym">Sertularia neritina</name>
    <dbReference type="NCBI Taxonomy" id="10212"/>
    <lineage>
        <taxon>Eukaryota</taxon>
        <taxon>Metazoa</taxon>
        <taxon>Spiralia</taxon>
        <taxon>Lophotrochozoa</taxon>
        <taxon>Bryozoa</taxon>
        <taxon>Gymnolaemata</taxon>
        <taxon>Cheilostomatida</taxon>
        <taxon>Flustrina</taxon>
        <taxon>Buguloidea</taxon>
        <taxon>Bugulidae</taxon>
        <taxon>Bugula</taxon>
    </lineage>
</organism>
<protein>
    <submittedName>
        <fullName evidence="4">ARHGEF33</fullName>
    </submittedName>
</protein>
<proteinExistence type="predicted"/>
<evidence type="ECO:0000313" key="5">
    <source>
        <dbReference type="Proteomes" id="UP000593567"/>
    </source>
</evidence>
<comment type="caution">
    <text evidence="4">The sequence shown here is derived from an EMBL/GenBank/DDBJ whole genome shotgun (WGS) entry which is preliminary data.</text>
</comment>
<evidence type="ECO:0000259" key="3">
    <source>
        <dbReference type="PROSITE" id="PS50010"/>
    </source>
</evidence>
<dbReference type="EMBL" id="VXIV02002758">
    <property type="protein sequence ID" value="KAF6023132.1"/>
    <property type="molecule type" value="Genomic_DNA"/>
</dbReference>
<dbReference type="Gene3D" id="1.20.900.10">
    <property type="entry name" value="Dbl homology (DH) domain"/>
    <property type="match status" value="1"/>
</dbReference>
<feature type="coiled-coil region" evidence="1">
    <location>
        <begin position="99"/>
        <end position="133"/>
    </location>
</feature>
<dbReference type="PANTHER" id="PTHR46944">
    <property type="entry name" value="RHO GUANINE NUCLEOTIDE EXCHANGE FACTOR 33"/>
    <property type="match status" value="1"/>
</dbReference>
<evidence type="ECO:0000313" key="4">
    <source>
        <dbReference type="EMBL" id="KAF6023132.1"/>
    </source>
</evidence>
<keyword evidence="5" id="KW-1185">Reference proteome</keyword>
<feature type="domain" description="DH" evidence="3">
    <location>
        <begin position="276"/>
        <end position="359"/>
    </location>
</feature>
<dbReference type="PANTHER" id="PTHR46944:SF1">
    <property type="entry name" value="RHO GUANINE NUCLEOTIDE EXCHANGE FACTOR 33"/>
    <property type="match status" value="1"/>
</dbReference>
<accession>A0A7J7JA73</accession>
<dbReference type="InterPro" id="IPR035899">
    <property type="entry name" value="DBL_dom_sf"/>
</dbReference>
<name>A0A7J7JA73_BUGNE</name>
<dbReference type="OrthoDB" id="245697at2759"/>
<dbReference type="Proteomes" id="UP000593567">
    <property type="component" value="Unassembled WGS sequence"/>
</dbReference>
<dbReference type="SUPFAM" id="SSF48065">
    <property type="entry name" value="DBL homology domain (DH-domain)"/>
    <property type="match status" value="1"/>
</dbReference>
<dbReference type="InterPro" id="IPR042849">
    <property type="entry name" value="ARHGEF33"/>
</dbReference>